<accession>A0AC61PL73</accession>
<dbReference type="EMBL" id="FWXZ01000002">
    <property type="protein sequence ID" value="SMC58383.1"/>
    <property type="molecule type" value="Genomic_DNA"/>
</dbReference>
<evidence type="ECO:0000313" key="1">
    <source>
        <dbReference type="EMBL" id="SMC58383.1"/>
    </source>
</evidence>
<comment type="caution">
    <text evidence="1">The sequence shown here is derived from an EMBL/GenBank/DDBJ whole genome shotgun (WGS) entry which is preliminary data.</text>
</comment>
<sequence>MSVNKKTLIRRYVKAIHEGNAAVFAGAGLSRSSGYVDWRGLLRPLAEEIGLDVDKEYDLLSVAQFYKNKRPGTPTSQAILDAFSKEVSTNENIKILSRLPIFTYWTTNYDELLENGIKNANRNPDVKYNYRQLSYILPDRDAVVYKMHGDVKEPDMAVLTKTDYELYQIKYPLFRTILKGDLISKTFLFIGFSFQDPNLDYVLGQIHSLIGDNAKEHFCFVRRVQESDYPGDPELYAYFRARQELQEENLKNYSIQTVFVDSFAEITDILRDIEKATKMRNVFVSGSAVEFSSPWDKASAESFVAKLAGELVHANCKITSGFGWGIGSAVVNGALKTIYSEKYKHVDEHLCLRPFPLDIIDPEEKRKQRQQYRNDMIVETGVSIFVFGNKIIDGEMVESPGCMEEFEIAKKQGNLIIPVGSTGYAAKKILDEIKDNIKDYVYLTDYIDVLEKETDADILIEAIIKIIKDKHRQMGLN</sequence>
<reference evidence="1" key="1">
    <citation type="submission" date="2017-04" db="EMBL/GenBank/DDBJ databases">
        <authorList>
            <person name="Varghese N."/>
            <person name="Submissions S."/>
        </authorList>
    </citation>
    <scope>NUCLEOTIDE SEQUENCE</scope>
    <source>
        <strain evidence="1">WTE2008</strain>
    </source>
</reference>
<evidence type="ECO:0000313" key="2">
    <source>
        <dbReference type="Proteomes" id="UP000192328"/>
    </source>
</evidence>
<dbReference type="Proteomes" id="UP000192328">
    <property type="component" value="Unassembled WGS sequence"/>
</dbReference>
<proteinExistence type="predicted"/>
<keyword evidence="2" id="KW-1185">Reference proteome</keyword>
<name>A0AC61PL73_9FIRM</name>
<organism evidence="1 2">
    <name type="scientific">Aristaeella lactis</name>
    <dbReference type="NCBI Taxonomy" id="3046383"/>
    <lineage>
        <taxon>Bacteria</taxon>
        <taxon>Bacillati</taxon>
        <taxon>Bacillota</taxon>
        <taxon>Clostridia</taxon>
        <taxon>Eubacteriales</taxon>
        <taxon>Aristaeellaceae</taxon>
        <taxon>Aristaeella</taxon>
    </lineage>
</organism>
<protein>
    <submittedName>
        <fullName evidence="1">SIR2-like domain-containing protein</fullName>
    </submittedName>
</protein>
<gene>
    <name evidence="1" type="ORF">SAMN06297397_1549</name>
</gene>